<dbReference type="AlphaFoldDB" id="A0A318E5M2"/>
<sequence length="127" mass="14219">MTAEAPDPLAEALRLQFEAAALGFDWRHLDELWDKLAEETQELREAAGGSRDAAEEELGDLLFMAVNLARHLHVDPSAALARTNAKFVRRFAHVMASPDELPPPGDPRRLDAMEARWQAAKRHEKTP</sequence>
<dbReference type="GO" id="GO:0047429">
    <property type="term" value="F:nucleoside triphosphate diphosphatase activity"/>
    <property type="evidence" value="ECO:0007669"/>
    <property type="project" value="InterPro"/>
</dbReference>
<dbReference type="GO" id="GO:0046061">
    <property type="term" value="P:dATP catabolic process"/>
    <property type="evidence" value="ECO:0007669"/>
    <property type="project" value="TreeGrafter"/>
</dbReference>
<dbReference type="InterPro" id="IPR048011">
    <property type="entry name" value="NTP-PPase_MazG-like_C"/>
</dbReference>
<dbReference type="CDD" id="cd11529">
    <property type="entry name" value="NTP-PPase_MazG_Cterm"/>
    <property type="match status" value="1"/>
</dbReference>
<dbReference type="GO" id="GO:0046047">
    <property type="term" value="P:TTP catabolic process"/>
    <property type="evidence" value="ECO:0007669"/>
    <property type="project" value="TreeGrafter"/>
</dbReference>
<evidence type="ECO:0000259" key="1">
    <source>
        <dbReference type="Pfam" id="PF03819"/>
    </source>
</evidence>
<feature type="domain" description="NTP pyrophosphohydrolase MazG-like" evidence="1">
    <location>
        <begin position="32"/>
        <end position="94"/>
    </location>
</feature>
<dbReference type="PANTHER" id="PTHR30522:SF0">
    <property type="entry name" value="NUCLEOSIDE TRIPHOSPHATE PYROPHOSPHOHYDROLASE"/>
    <property type="match status" value="1"/>
</dbReference>
<dbReference type="GO" id="GO:0046081">
    <property type="term" value="P:dUTP catabolic process"/>
    <property type="evidence" value="ECO:0007669"/>
    <property type="project" value="TreeGrafter"/>
</dbReference>
<dbReference type="Pfam" id="PF03819">
    <property type="entry name" value="MazG"/>
    <property type="match status" value="1"/>
</dbReference>
<dbReference type="RefSeq" id="WP_110266173.1">
    <property type="nucleotide sequence ID" value="NZ_CAKZQT010000001.1"/>
</dbReference>
<accession>A0A318E5M2</accession>
<dbReference type="InterPro" id="IPR004518">
    <property type="entry name" value="MazG-like_dom"/>
</dbReference>
<keyword evidence="2" id="KW-0378">Hydrolase</keyword>
<dbReference type="GO" id="GO:0046052">
    <property type="term" value="P:UTP catabolic process"/>
    <property type="evidence" value="ECO:0007669"/>
    <property type="project" value="TreeGrafter"/>
</dbReference>
<evidence type="ECO:0000313" key="2">
    <source>
        <dbReference type="EMBL" id="PXV65793.1"/>
    </source>
</evidence>
<comment type="caution">
    <text evidence="2">The sequence shown here is derived from an EMBL/GenBank/DDBJ whole genome shotgun (WGS) entry which is preliminary data.</text>
</comment>
<proteinExistence type="predicted"/>
<reference evidence="2 3" key="1">
    <citation type="submission" date="2018-04" db="EMBL/GenBank/DDBJ databases">
        <title>Genomic Encyclopedia of Type Strains, Phase IV (KMG-IV): sequencing the most valuable type-strain genomes for metagenomic binning, comparative biology and taxonomic classification.</title>
        <authorList>
            <person name="Goeker M."/>
        </authorList>
    </citation>
    <scope>NUCLEOTIDE SEQUENCE [LARGE SCALE GENOMIC DNA]</scope>
    <source>
        <strain evidence="2 3">DSM 104150</strain>
    </source>
</reference>
<dbReference type="Proteomes" id="UP000248330">
    <property type="component" value="Unassembled WGS sequence"/>
</dbReference>
<evidence type="ECO:0000313" key="3">
    <source>
        <dbReference type="Proteomes" id="UP000248330"/>
    </source>
</evidence>
<dbReference type="PANTHER" id="PTHR30522">
    <property type="entry name" value="NUCLEOSIDE TRIPHOSPHATE PYROPHOSPHOHYDROLASE"/>
    <property type="match status" value="1"/>
</dbReference>
<dbReference type="SUPFAM" id="SSF101386">
    <property type="entry name" value="all-alpha NTP pyrophosphatases"/>
    <property type="match status" value="1"/>
</dbReference>
<dbReference type="Gene3D" id="1.10.287.1080">
    <property type="entry name" value="MazG-like"/>
    <property type="match status" value="1"/>
</dbReference>
<organism evidence="2 3">
    <name type="scientific">Sinimarinibacterium flocculans</name>
    <dbReference type="NCBI Taxonomy" id="985250"/>
    <lineage>
        <taxon>Bacteria</taxon>
        <taxon>Pseudomonadati</taxon>
        <taxon>Pseudomonadota</taxon>
        <taxon>Gammaproteobacteria</taxon>
        <taxon>Nevskiales</taxon>
        <taxon>Nevskiaceae</taxon>
        <taxon>Sinimarinibacterium</taxon>
    </lineage>
</organism>
<dbReference type="OrthoDB" id="9808939at2"/>
<keyword evidence="3" id="KW-1185">Reference proteome</keyword>
<dbReference type="GO" id="GO:0046076">
    <property type="term" value="P:dTTP catabolic process"/>
    <property type="evidence" value="ECO:0007669"/>
    <property type="project" value="TreeGrafter"/>
</dbReference>
<dbReference type="EMBL" id="QICN01000009">
    <property type="protein sequence ID" value="PXV65793.1"/>
    <property type="molecule type" value="Genomic_DNA"/>
</dbReference>
<dbReference type="GO" id="GO:0006203">
    <property type="term" value="P:dGTP catabolic process"/>
    <property type="evidence" value="ECO:0007669"/>
    <property type="project" value="TreeGrafter"/>
</dbReference>
<name>A0A318E5M2_9GAMM</name>
<dbReference type="InterPro" id="IPR011551">
    <property type="entry name" value="NTP_PyrPHydrolase_MazG"/>
</dbReference>
<gene>
    <name evidence="2" type="ORF">C8D93_109172</name>
</gene>
<protein>
    <submittedName>
        <fullName evidence="2">MazG-like nucleotide pyrophosphohydrolase family protein</fullName>
    </submittedName>
</protein>